<dbReference type="KEGG" id="rhy:RD110_10815"/>
<keyword evidence="3" id="KW-1185">Reference proteome</keyword>
<evidence type="ECO:0000313" key="2">
    <source>
        <dbReference type="EMBL" id="APW37618.1"/>
    </source>
</evidence>
<protein>
    <recommendedName>
        <fullName evidence="4">Siphovirus Gp157 family protein</fullName>
    </recommendedName>
</protein>
<dbReference type="RefSeq" id="WP_076199321.1">
    <property type="nucleotide sequence ID" value="NZ_CP019236.1"/>
</dbReference>
<gene>
    <name evidence="2" type="ORF">RD110_10815</name>
</gene>
<reference evidence="2 3" key="1">
    <citation type="submission" date="2017-01" db="EMBL/GenBank/DDBJ databases">
        <authorList>
            <person name="Mah S.A."/>
            <person name="Swanson W.J."/>
            <person name="Moy G.W."/>
            <person name="Vacquier V.D."/>
        </authorList>
    </citation>
    <scope>NUCLEOTIDE SEQUENCE [LARGE SCALE GENOMIC DNA]</scope>
    <source>
        <strain evidence="2 3">DCY110</strain>
    </source>
</reference>
<dbReference type="AlphaFoldDB" id="A0A1P8JV58"/>
<proteinExistence type="predicted"/>
<evidence type="ECO:0000313" key="3">
    <source>
        <dbReference type="Proteomes" id="UP000186609"/>
    </source>
</evidence>
<keyword evidence="1" id="KW-0175">Coiled coil</keyword>
<accession>A0A1P8JV58</accession>
<dbReference type="Pfam" id="PF05565">
    <property type="entry name" value="Sipho_Gp157"/>
    <property type="match status" value="1"/>
</dbReference>
<dbReference type="EMBL" id="CP019236">
    <property type="protein sequence ID" value="APW37618.1"/>
    <property type="molecule type" value="Genomic_DNA"/>
</dbReference>
<dbReference type="OrthoDB" id="9135226at2"/>
<organism evidence="2 3">
    <name type="scientific">Rhodoferax koreensis</name>
    <dbReference type="NCBI Taxonomy" id="1842727"/>
    <lineage>
        <taxon>Bacteria</taxon>
        <taxon>Pseudomonadati</taxon>
        <taxon>Pseudomonadota</taxon>
        <taxon>Betaproteobacteria</taxon>
        <taxon>Burkholderiales</taxon>
        <taxon>Comamonadaceae</taxon>
        <taxon>Rhodoferax</taxon>
    </lineage>
</organism>
<evidence type="ECO:0000256" key="1">
    <source>
        <dbReference type="SAM" id="Coils"/>
    </source>
</evidence>
<evidence type="ECO:0008006" key="4">
    <source>
        <dbReference type="Google" id="ProtNLM"/>
    </source>
</evidence>
<dbReference type="InterPro" id="IPR008840">
    <property type="entry name" value="Sipho_Gp157"/>
</dbReference>
<dbReference type="STRING" id="1842727.RD110_10815"/>
<feature type="coiled-coil region" evidence="1">
    <location>
        <begin position="49"/>
        <end position="76"/>
    </location>
</feature>
<sequence length="166" mass="18350">MTSISLFRATEDLRDLLDQVDESTGELPEGLGDARALVVGKAVSVTAYILNEEAQIEMVKARAKDLLDAAKRAEKRVTWLRAYLQENMAATGILSIKSDDGTFSAKLERERDASVDVFDEAQLPQDYMTEVPATFKPDKKLIAKAIKDGFTVPGARMVKTDRLTLK</sequence>
<dbReference type="Proteomes" id="UP000186609">
    <property type="component" value="Chromosome"/>
</dbReference>
<name>A0A1P8JV58_9BURK</name>